<comment type="caution">
    <text evidence="1">The sequence shown here is derived from an EMBL/GenBank/DDBJ whole genome shotgun (WGS) entry which is preliminary data.</text>
</comment>
<name>A0ACB8N0N2_CITSI</name>
<evidence type="ECO:0000313" key="2">
    <source>
        <dbReference type="Proteomes" id="UP000829398"/>
    </source>
</evidence>
<dbReference type="Proteomes" id="UP000829398">
    <property type="component" value="Chromosome 2"/>
</dbReference>
<gene>
    <name evidence="1" type="ORF">KPL71_003629</name>
</gene>
<evidence type="ECO:0000313" key="1">
    <source>
        <dbReference type="EMBL" id="KAH9791149.1"/>
    </source>
</evidence>
<protein>
    <submittedName>
        <fullName evidence="1">26S proteasome non-ATPase regulatory subunit 2</fullName>
    </submittedName>
</protein>
<keyword evidence="2" id="KW-1185">Reference proteome</keyword>
<proteinExistence type="predicted"/>
<organism evidence="1 2">
    <name type="scientific">Citrus sinensis</name>
    <name type="common">Sweet orange</name>
    <name type="synonym">Citrus aurantium var. sinensis</name>
    <dbReference type="NCBI Taxonomy" id="2711"/>
    <lineage>
        <taxon>Eukaryota</taxon>
        <taxon>Viridiplantae</taxon>
        <taxon>Streptophyta</taxon>
        <taxon>Embryophyta</taxon>
        <taxon>Tracheophyta</taxon>
        <taxon>Spermatophyta</taxon>
        <taxon>Magnoliopsida</taxon>
        <taxon>eudicotyledons</taxon>
        <taxon>Gunneridae</taxon>
        <taxon>Pentapetalae</taxon>
        <taxon>rosids</taxon>
        <taxon>malvids</taxon>
        <taxon>Sapindales</taxon>
        <taxon>Rutaceae</taxon>
        <taxon>Aurantioideae</taxon>
        <taxon>Citrus</taxon>
    </lineage>
</organism>
<keyword evidence="1" id="KW-0647">Proteasome</keyword>
<accession>A0ACB8N0N2</accession>
<dbReference type="EMBL" id="CM039171">
    <property type="protein sequence ID" value="KAH9791149.1"/>
    <property type="molecule type" value="Genomic_DNA"/>
</dbReference>
<sequence>MAPDPNSASGSGTKDEASVKVPAKDPKKKDDKKDEDLSEEDLALKQQLELYVERVQDPDPGLQKVALESMRTEIRTSTSSMTSVPKPLKFLRPHYGTLKAYYETMPDSDLKKYMADILSVLALTMSAEGERESLKYRLLGSEGDIGSWGHEYVRNLAGEIAQEYAKRQTDEASIDDLMELVQEIVAFHMKHNAEPEAVDLLMEVEDLDLLVEHVDATNFKRTCLYLTSAAKYLPGPDDMLVLDIAYMIYLKFEEFPNALQIALFLDNMQYVKQIFTSCDDLLRKKQFCYILARHGITLELDDDMVPDDDDRYALQDIVNNVKLSEGYLTLARDIEVMEPKSPEDIYKAHLLDGRASAGASVDSARQNLAATFVNAFVNAGFGQDKLMTVPSDASSGGSSGNWLFKNKEHGKMSAAASLGMILLWDVDSGLAQIDKYFHSTDNHVIAGALLGVGIVNCGIRNDCDPALALLSEYVGREDACIRIGAIMGLGISYAEVAQAIIFALMDRSESELGEPLTRLIPLGLGLLYLGKQESVEATAEVSKTFNEKIRKYCDMTLLSCAYAGTGNVLKVQNLLGHCAQHHEKGEAYQGPAVLGIAMVAMAEELGLEMAIRSLEHLLQYGEQNIRRAVPLALGLLCISNPKVNVMDTLSRLSHDTDSEVAMAAVISLGLIGSGTNNARIAGMLRNLSSYYYKDANLLFCVRIAQGLVHMGKGLLTLNPYHSDRFLLSPTALAGIVTTLFACLDMKAVIVGKYHYVLYFLVLAMQPRMLLTVDENLKPLSVPVRVGQAVDVVGQAGRPKTITGFQTHSTPVLLAAGDRAELATEKYIPLSPILEGFVILKENSDYREDH</sequence>
<reference evidence="2" key="1">
    <citation type="journal article" date="2023" name="Hortic. Res.">
        <title>A chromosome-level phased genome enabling allele-level studies in sweet orange: a case study on citrus Huanglongbing tolerance.</title>
        <authorList>
            <person name="Wu B."/>
            <person name="Yu Q."/>
            <person name="Deng Z."/>
            <person name="Duan Y."/>
            <person name="Luo F."/>
            <person name="Gmitter F. Jr."/>
        </authorList>
    </citation>
    <scope>NUCLEOTIDE SEQUENCE [LARGE SCALE GENOMIC DNA]</scope>
    <source>
        <strain evidence="2">cv. Valencia</strain>
    </source>
</reference>